<feature type="coiled-coil region" evidence="1">
    <location>
        <begin position="123"/>
        <end position="150"/>
    </location>
</feature>
<name>A0A4Q7S6L4_9BURK</name>
<dbReference type="OrthoDB" id="9181422at2"/>
<comment type="caution">
    <text evidence="5">The sequence shown here is derived from an EMBL/GenBank/DDBJ whole genome shotgun (WGS) entry which is preliminary data.</text>
</comment>
<gene>
    <name evidence="5" type="ORF">EV147_1037</name>
</gene>
<feature type="chain" id="PRO_5020723286" evidence="3">
    <location>
        <begin position="23"/>
        <end position="196"/>
    </location>
</feature>
<keyword evidence="6" id="KW-1185">Reference proteome</keyword>
<evidence type="ECO:0000313" key="5">
    <source>
        <dbReference type="EMBL" id="RZT42021.1"/>
    </source>
</evidence>
<feature type="region of interest" description="Disordered" evidence="2">
    <location>
        <begin position="157"/>
        <end position="176"/>
    </location>
</feature>
<reference evidence="5 6" key="1">
    <citation type="journal article" date="2015" name="Stand. Genomic Sci.">
        <title>Genomic Encyclopedia of Bacterial and Archaeal Type Strains, Phase III: the genomes of soil and plant-associated and newly described type strains.</title>
        <authorList>
            <person name="Whitman W.B."/>
            <person name="Woyke T."/>
            <person name="Klenk H.P."/>
            <person name="Zhou Y."/>
            <person name="Lilburn T.G."/>
            <person name="Beck B.J."/>
            <person name="De Vos P."/>
            <person name="Vandamme P."/>
            <person name="Eisen J.A."/>
            <person name="Garrity G."/>
            <person name="Hugenholtz P."/>
            <person name="Kyrpides N.C."/>
        </authorList>
    </citation>
    <scope>NUCLEOTIDE SEQUENCE [LARGE SCALE GENOMIC DNA]</scope>
    <source>
        <strain evidence="5 6">ASC-9842</strain>
    </source>
</reference>
<dbReference type="AlphaFoldDB" id="A0A4Q7S6L4"/>
<feature type="signal peptide" evidence="3">
    <location>
        <begin position="1"/>
        <end position="22"/>
    </location>
</feature>
<dbReference type="RefSeq" id="WP_130390019.1">
    <property type="nucleotide sequence ID" value="NZ_SGXM01000001.1"/>
</dbReference>
<evidence type="ECO:0000313" key="6">
    <source>
        <dbReference type="Proteomes" id="UP000291078"/>
    </source>
</evidence>
<evidence type="ECO:0000256" key="3">
    <source>
        <dbReference type="SAM" id="SignalP"/>
    </source>
</evidence>
<feature type="domain" description="DUF4124" evidence="4">
    <location>
        <begin position="17"/>
        <end position="61"/>
    </location>
</feature>
<protein>
    <submittedName>
        <fullName evidence="5">Uncharacterized protein DUF4124</fullName>
    </submittedName>
</protein>
<feature type="compositionally biased region" description="Basic and acidic residues" evidence="2">
    <location>
        <begin position="100"/>
        <end position="120"/>
    </location>
</feature>
<dbReference type="Pfam" id="PF13511">
    <property type="entry name" value="DUF4124"/>
    <property type="match status" value="1"/>
</dbReference>
<proteinExistence type="predicted"/>
<keyword evidence="1" id="KW-0175">Coiled coil</keyword>
<keyword evidence="3" id="KW-0732">Signal</keyword>
<evidence type="ECO:0000256" key="1">
    <source>
        <dbReference type="SAM" id="Coils"/>
    </source>
</evidence>
<feature type="region of interest" description="Disordered" evidence="2">
    <location>
        <begin position="74"/>
        <end position="120"/>
    </location>
</feature>
<dbReference type="InterPro" id="IPR025392">
    <property type="entry name" value="DUF4124"/>
</dbReference>
<organism evidence="5 6">
    <name type="scientific">Cupriavidus agavae</name>
    <dbReference type="NCBI Taxonomy" id="1001822"/>
    <lineage>
        <taxon>Bacteria</taxon>
        <taxon>Pseudomonadati</taxon>
        <taxon>Pseudomonadota</taxon>
        <taxon>Betaproteobacteria</taxon>
        <taxon>Burkholderiales</taxon>
        <taxon>Burkholderiaceae</taxon>
        <taxon>Cupriavidus</taxon>
    </lineage>
</organism>
<dbReference type="Proteomes" id="UP000291078">
    <property type="component" value="Unassembled WGS sequence"/>
</dbReference>
<dbReference type="EMBL" id="SGXM01000001">
    <property type="protein sequence ID" value="RZT42021.1"/>
    <property type="molecule type" value="Genomic_DNA"/>
</dbReference>
<accession>A0A4Q7S6L4</accession>
<evidence type="ECO:0000259" key="4">
    <source>
        <dbReference type="Pfam" id="PF13511"/>
    </source>
</evidence>
<sequence>MKRSSVPYPLVAALFAALTALAAPGTAFSQWQWKDANGRTVYSDVPPPLSVPASAIQAAPGRIAGAYRPVEDEAGTAEIKSGPKAAKGEPRMQPVSARAATDKPAKAGDKPATPDEAFRERRDARIKADLEAATKERQELARQERCQEMRNYATGLSQGMRVSRAGADGTAQRLNDDERAAELARTNESMSQHCTG</sequence>
<evidence type="ECO:0000256" key="2">
    <source>
        <dbReference type="SAM" id="MobiDB-lite"/>
    </source>
</evidence>